<keyword evidence="3" id="KW-1185">Reference proteome</keyword>
<sequence>MKTISKPNRPYTEYNLFFQLEREYILQTHLNVIPDLAGLPPFDPNDRTNYQGPPLPARFRNLVLPYDWHLPGKEKRRKRRHRKSHGKIGFQELSLKIADGWRNIDEECRLFCAELCALGLLDYKRAMRAYRMEESRNGMVSPPSTSLEDIKANKSVNKMAEIKLKSNPSDVTVVPNSAVMMNSLFSKDEPHMGLPLLDALFDEHSSNITMPALPLLPALPPLRHVSNEELDTTFEKDMELYFNHFDANGISTSSVANVTEGGSRRTSTESFVDMNDDEIINMWKSEDAGNVPQVATSAQFAFATNGTVPRNAFCVFISQTNQQFVKSTVTAVKSNTSSFTKTTLQDMMAMKEMLSEQQSQLQTAARRLSDQMTECQRRHRQQQRNSFVACSA</sequence>
<dbReference type="SUPFAM" id="SSF47095">
    <property type="entry name" value="HMG-box"/>
    <property type="match status" value="1"/>
</dbReference>
<feature type="coiled-coil region" evidence="1">
    <location>
        <begin position="347"/>
        <end position="385"/>
    </location>
</feature>
<dbReference type="AlphaFoldDB" id="B8CGP9"/>
<dbReference type="eggNOG" id="ENOG502RR7N">
    <property type="taxonomic scope" value="Eukaryota"/>
</dbReference>
<dbReference type="InterPro" id="IPR036910">
    <property type="entry name" value="HMG_box_dom_sf"/>
</dbReference>
<reference evidence="2 3" key="1">
    <citation type="journal article" date="2004" name="Science">
        <title>The genome of the diatom Thalassiosira pseudonana: ecology, evolution, and metabolism.</title>
        <authorList>
            <person name="Armbrust E.V."/>
            <person name="Berges J.A."/>
            <person name="Bowler C."/>
            <person name="Green B.R."/>
            <person name="Martinez D."/>
            <person name="Putnam N.H."/>
            <person name="Zhou S."/>
            <person name="Allen A.E."/>
            <person name="Apt K.E."/>
            <person name="Bechner M."/>
            <person name="Brzezinski M.A."/>
            <person name="Chaal B.K."/>
            <person name="Chiovitti A."/>
            <person name="Davis A.K."/>
            <person name="Demarest M.S."/>
            <person name="Detter J.C."/>
            <person name="Glavina T."/>
            <person name="Goodstein D."/>
            <person name="Hadi M.Z."/>
            <person name="Hellsten U."/>
            <person name="Hildebrand M."/>
            <person name="Jenkins B.D."/>
            <person name="Jurka J."/>
            <person name="Kapitonov V.V."/>
            <person name="Kroger N."/>
            <person name="Lau W.W."/>
            <person name="Lane T.W."/>
            <person name="Larimer F.W."/>
            <person name="Lippmeier J.C."/>
            <person name="Lucas S."/>
            <person name="Medina M."/>
            <person name="Montsant A."/>
            <person name="Obornik M."/>
            <person name="Parker M.S."/>
            <person name="Palenik B."/>
            <person name="Pazour G.J."/>
            <person name="Richardson P.M."/>
            <person name="Rynearson T.A."/>
            <person name="Saito M.A."/>
            <person name="Schwartz D.C."/>
            <person name="Thamatrakoln K."/>
            <person name="Valentin K."/>
            <person name="Vardi A."/>
            <person name="Wilkerson F.P."/>
            <person name="Rokhsar D.S."/>
        </authorList>
    </citation>
    <scope>NUCLEOTIDE SEQUENCE [LARGE SCALE GENOMIC DNA]</scope>
    <source>
        <strain evidence="2 3">CCMP1335</strain>
    </source>
</reference>
<gene>
    <name evidence="2" type="ORF">THAPSDRAFT_25909</name>
</gene>
<proteinExistence type="predicted"/>
<dbReference type="RefSeq" id="XP_002295339.1">
    <property type="nucleotide sequence ID" value="XM_002295303.1"/>
</dbReference>
<evidence type="ECO:0000313" key="2">
    <source>
        <dbReference type="EMBL" id="EED87405.1"/>
    </source>
</evidence>
<name>B8CGP9_THAPS</name>
<dbReference type="GeneID" id="7451977"/>
<protein>
    <recommendedName>
        <fullName evidence="4">HMG box domain-containing protein</fullName>
    </recommendedName>
</protein>
<dbReference type="PaxDb" id="35128-Thaps25909"/>
<dbReference type="EMBL" id="CM000655">
    <property type="protein sequence ID" value="EED87405.1"/>
    <property type="molecule type" value="Genomic_DNA"/>
</dbReference>
<dbReference type="InParanoid" id="B8CGP9"/>
<keyword evidence="1" id="KW-0175">Coiled coil</keyword>
<dbReference type="Proteomes" id="UP000001449">
    <property type="component" value="Chromosome 24"/>
</dbReference>
<reference evidence="2 3" key="2">
    <citation type="journal article" date="2008" name="Nature">
        <title>The Phaeodactylum genome reveals the evolutionary history of diatom genomes.</title>
        <authorList>
            <person name="Bowler C."/>
            <person name="Allen A.E."/>
            <person name="Badger J.H."/>
            <person name="Grimwood J."/>
            <person name="Jabbari K."/>
            <person name="Kuo A."/>
            <person name="Maheswari U."/>
            <person name="Martens C."/>
            <person name="Maumus F."/>
            <person name="Otillar R.P."/>
            <person name="Rayko E."/>
            <person name="Salamov A."/>
            <person name="Vandepoele K."/>
            <person name="Beszteri B."/>
            <person name="Gruber A."/>
            <person name="Heijde M."/>
            <person name="Katinka M."/>
            <person name="Mock T."/>
            <person name="Valentin K."/>
            <person name="Verret F."/>
            <person name="Berges J.A."/>
            <person name="Brownlee C."/>
            <person name="Cadoret J.P."/>
            <person name="Chiovitti A."/>
            <person name="Choi C.J."/>
            <person name="Coesel S."/>
            <person name="De Martino A."/>
            <person name="Detter J.C."/>
            <person name="Durkin C."/>
            <person name="Falciatore A."/>
            <person name="Fournet J."/>
            <person name="Haruta M."/>
            <person name="Huysman M.J."/>
            <person name="Jenkins B.D."/>
            <person name="Jiroutova K."/>
            <person name="Jorgensen R.E."/>
            <person name="Joubert Y."/>
            <person name="Kaplan A."/>
            <person name="Kroger N."/>
            <person name="Kroth P.G."/>
            <person name="La Roche J."/>
            <person name="Lindquist E."/>
            <person name="Lommer M."/>
            <person name="Martin-Jezequel V."/>
            <person name="Lopez P.J."/>
            <person name="Lucas S."/>
            <person name="Mangogna M."/>
            <person name="McGinnis K."/>
            <person name="Medlin L.K."/>
            <person name="Montsant A."/>
            <person name="Oudot-Le Secq M.P."/>
            <person name="Napoli C."/>
            <person name="Obornik M."/>
            <person name="Parker M.S."/>
            <person name="Petit J.L."/>
            <person name="Porcel B.M."/>
            <person name="Poulsen N."/>
            <person name="Robison M."/>
            <person name="Rychlewski L."/>
            <person name="Rynearson T.A."/>
            <person name="Schmutz J."/>
            <person name="Shapiro H."/>
            <person name="Siaut M."/>
            <person name="Stanley M."/>
            <person name="Sussman M.R."/>
            <person name="Taylor A.R."/>
            <person name="Vardi A."/>
            <person name="von Dassow P."/>
            <person name="Vyverman W."/>
            <person name="Willis A."/>
            <person name="Wyrwicz L.S."/>
            <person name="Rokhsar D.S."/>
            <person name="Weissenbach J."/>
            <person name="Armbrust E.V."/>
            <person name="Green B.R."/>
            <person name="Van de Peer Y."/>
            <person name="Grigoriev I.V."/>
        </authorList>
    </citation>
    <scope>NUCLEOTIDE SEQUENCE [LARGE SCALE GENOMIC DNA]</scope>
    <source>
        <strain evidence="2 3">CCMP1335</strain>
    </source>
</reference>
<evidence type="ECO:0000256" key="1">
    <source>
        <dbReference type="SAM" id="Coils"/>
    </source>
</evidence>
<evidence type="ECO:0000313" key="3">
    <source>
        <dbReference type="Proteomes" id="UP000001449"/>
    </source>
</evidence>
<dbReference type="KEGG" id="tps:THAPSDRAFT_25909"/>
<organism evidence="2 3">
    <name type="scientific">Thalassiosira pseudonana</name>
    <name type="common">Marine diatom</name>
    <name type="synonym">Cyclotella nana</name>
    <dbReference type="NCBI Taxonomy" id="35128"/>
    <lineage>
        <taxon>Eukaryota</taxon>
        <taxon>Sar</taxon>
        <taxon>Stramenopiles</taxon>
        <taxon>Ochrophyta</taxon>
        <taxon>Bacillariophyta</taxon>
        <taxon>Coscinodiscophyceae</taxon>
        <taxon>Thalassiosirophycidae</taxon>
        <taxon>Thalassiosirales</taxon>
        <taxon>Thalassiosiraceae</taxon>
        <taxon>Thalassiosira</taxon>
    </lineage>
</organism>
<accession>B8CGP9</accession>
<dbReference type="HOGENOM" id="CLU_704953_0_0_1"/>
<evidence type="ECO:0008006" key="4">
    <source>
        <dbReference type="Google" id="ProtNLM"/>
    </source>
</evidence>
<dbReference type="Gene3D" id="1.10.30.10">
    <property type="entry name" value="High mobility group box domain"/>
    <property type="match status" value="1"/>
</dbReference>